<dbReference type="SUPFAM" id="SSF53448">
    <property type="entry name" value="Nucleotide-diphospho-sugar transferases"/>
    <property type="match status" value="1"/>
</dbReference>
<dbReference type="InterPro" id="IPR001173">
    <property type="entry name" value="Glyco_trans_2-like"/>
</dbReference>
<organism evidence="2 3">
    <name type="scientific">Ravibacter arvi</name>
    <dbReference type="NCBI Taxonomy" id="2051041"/>
    <lineage>
        <taxon>Bacteria</taxon>
        <taxon>Pseudomonadati</taxon>
        <taxon>Bacteroidota</taxon>
        <taxon>Cytophagia</taxon>
        <taxon>Cytophagales</taxon>
        <taxon>Spirosomataceae</taxon>
        <taxon>Ravibacter</taxon>
    </lineage>
</organism>
<dbReference type="EMBL" id="BAABEY010000011">
    <property type="protein sequence ID" value="GAA4434328.1"/>
    <property type="molecule type" value="Genomic_DNA"/>
</dbReference>
<dbReference type="Proteomes" id="UP001501508">
    <property type="component" value="Unassembled WGS sequence"/>
</dbReference>
<proteinExistence type="predicted"/>
<dbReference type="RefSeq" id="WP_345026883.1">
    <property type="nucleotide sequence ID" value="NZ_BAABEY010000011.1"/>
</dbReference>
<dbReference type="Pfam" id="PF00535">
    <property type="entry name" value="Glycos_transf_2"/>
    <property type="match status" value="1"/>
</dbReference>
<dbReference type="PANTHER" id="PTHR22916:SF71">
    <property type="entry name" value="GLYCOSYL TRANSFERASE"/>
    <property type="match status" value="1"/>
</dbReference>
<sequence length="322" mass="37492">MLKVSVAIFTYNQKDFIGQAIESAVNQVTDFDYEILVGDDFSTDGTREVILEYQKRYPDKVVPVFHPRNLGQNGFFNTVETLKLAKARYVAPMDGDDYWTDSSKLQVMADHLDQHPDQSACFHNALVTHDDGTPSYELNTADQALEVTIKDLVGDNEVWFIATSAVLFKGDLMYYPEWFRKSSSGDIPRYIILAKQGPIGYIPRLMSVYRKNRGGVSNKDHYRDARFLRNRIMMYEGINQETNYEYADLVKKNVSRYYRMLLDARQYSKSYFSKAALALRYLWMRKPTAVECRIIVREYIMPAWLMNIYSFFALLPHRLKQS</sequence>
<dbReference type="Gene3D" id="3.90.550.10">
    <property type="entry name" value="Spore Coat Polysaccharide Biosynthesis Protein SpsA, Chain A"/>
    <property type="match status" value="1"/>
</dbReference>
<name>A0ABP8LSK0_9BACT</name>
<keyword evidence="3" id="KW-1185">Reference proteome</keyword>
<comment type="caution">
    <text evidence="2">The sequence shown here is derived from an EMBL/GenBank/DDBJ whole genome shotgun (WGS) entry which is preliminary data.</text>
</comment>
<evidence type="ECO:0000259" key="1">
    <source>
        <dbReference type="Pfam" id="PF00535"/>
    </source>
</evidence>
<evidence type="ECO:0000313" key="2">
    <source>
        <dbReference type="EMBL" id="GAA4434328.1"/>
    </source>
</evidence>
<protein>
    <recommendedName>
        <fullName evidence="1">Glycosyltransferase 2-like domain-containing protein</fullName>
    </recommendedName>
</protein>
<dbReference type="InterPro" id="IPR029044">
    <property type="entry name" value="Nucleotide-diphossugar_trans"/>
</dbReference>
<gene>
    <name evidence="2" type="ORF">GCM10023091_09080</name>
</gene>
<dbReference type="PANTHER" id="PTHR22916">
    <property type="entry name" value="GLYCOSYLTRANSFERASE"/>
    <property type="match status" value="1"/>
</dbReference>
<feature type="domain" description="Glycosyltransferase 2-like" evidence="1">
    <location>
        <begin position="5"/>
        <end position="133"/>
    </location>
</feature>
<dbReference type="CDD" id="cd00761">
    <property type="entry name" value="Glyco_tranf_GTA_type"/>
    <property type="match status" value="1"/>
</dbReference>
<reference evidence="3" key="1">
    <citation type="journal article" date="2019" name="Int. J. Syst. Evol. Microbiol.">
        <title>The Global Catalogue of Microorganisms (GCM) 10K type strain sequencing project: providing services to taxonomists for standard genome sequencing and annotation.</title>
        <authorList>
            <consortium name="The Broad Institute Genomics Platform"/>
            <consortium name="The Broad Institute Genome Sequencing Center for Infectious Disease"/>
            <person name="Wu L."/>
            <person name="Ma J."/>
        </authorList>
    </citation>
    <scope>NUCLEOTIDE SEQUENCE [LARGE SCALE GENOMIC DNA]</scope>
    <source>
        <strain evidence="3">JCM 31920</strain>
    </source>
</reference>
<accession>A0ABP8LSK0</accession>
<evidence type="ECO:0000313" key="3">
    <source>
        <dbReference type="Proteomes" id="UP001501508"/>
    </source>
</evidence>